<protein>
    <submittedName>
        <fullName evidence="2">Uncharacterized protein</fullName>
    </submittedName>
</protein>
<dbReference type="AlphaFoldDB" id="A0A087HCC3"/>
<gene>
    <name evidence="2" type="ordered locus">AALP_Aa3g286100</name>
</gene>
<accession>A0A087HCC3</accession>
<reference evidence="3" key="1">
    <citation type="journal article" date="2015" name="Nat. Plants">
        <title>Genome expansion of Arabis alpina linked with retrotransposition and reduced symmetric DNA methylation.</title>
        <authorList>
            <person name="Willing E.M."/>
            <person name="Rawat V."/>
            <person name="Mandakova T."/>
            <person name="Maumus F."/>
            <person name="James G.V."/>
            <person name="Nordstroem K.J."/>
            <person name="Becker C."/>
            <person name="Warthmann N."/>
            <person name="Chica C."/>
            <person name="Szarzynska B."/>
            <person name="Zytnicki M."/>
            <person name="Albani M.C."/>
            <person name="Kiefer C."/>
            <person name="Bergonzi S."/>
            <person name="Castaings L."/>
            <person name="Mateos J.L."/>
            <person name="Berns M.C."/>
            <person name="Bujdoso N."/>
            <person name="Piofczyk T."/>
            <person name="de Lorenzo L."/>
            <person name="Barrero-Sicilia C."/>
            <person name="Mateos I."/>
            <person name="Piednoel M."/>
            <person name="Hagmann J."/>
            <person name="Chen-Min-Tao R."/>
            <person name="Iglesias-Fernandez R."/>
            <person name="Schuster S.C."/>
            <person name="Alonso-Blanco C."/>
            <person name="Roudier F."/>
            <person name="Carbonero P."/>
            <person name="Paz-Ares J."/>
            <person name="Davis S.J."/>
            <person name="Pecinka A."/>
            <person name="Quesneville H."/>
            <person name="Colot V."/>
            <person name="Lysak M.A."/>
            <person name="Weigel D."/>
            <person name="Coupland G."/>
            <person name="Schneeberger K."/>
        </authorList>
    </citation>
    <scope>NUCLEOTIDE SEQUENCE [LARGE SCALE GENOMIC DNA]</scope>
    <source>
        <strain evidence="3">cv. Pajares</strain>
    </source>
</reference>
<evidence type="ECO:0000256" key="1">
    <source>
        <dbReference type="SAM" id="MobiDB-lite"/>
    </source>
</evidence>
<keyword evidence="3" id="KW-1185">Reference proteome</keyword>
<feature type="compositionally biased region" description="Pro residues" evidence="1">
    <location>
        <begin position="41"/>
        <end position="56"/>
    </location>
</feature>
<dbReference type="Gramene" id="KFK39775">
    <property type="protein sequence ID" value="KFK39775"/>
    <property type="gene ID" value="AALP_AA3G286100"/>
</dbReference>
<sequence length="232" mass="25746">MVSSPLMCALFVSLGGKPCVARRSALFPLRLMPFSWTTNLLPPPDPPDPPDLPDLSPPSKSTTSLLHRDSTADPPLASTSSLLTARNFSSTRSHGGFFDSTNLSLGGYLCSGKRSRLSLTAISPPSTLPWICCSDQPPSSLPRVLCCIDNIHIWAWPFMRCGLQGPLRSSPCSQFDNRDFLQFDEVSMSTLLICVQVLFRWRQLSLEELIDHSTSNLRFTDFEQPDINRTPF</sequence>
<evidence type="ECO:0000313" key="3">
    <source>
        <dbReference type="Proteomes" id="UP000029120"/>
    </source>
</evidence>
<name>A0A087HCC3_ARAAL</name>
<evidence type="ECO:0000313" key="2">
    <source>
        <dbReference type="EMBL" id="KFK39775.1"/>
    </source>
</evidence>
<dbReference type="Proteomes" id="UP000029120">
    <property type="component" value="Chromosome 3"/>
</dbReference>
<feature type="region of interest" description="Disordered" evidence="1">
    <location>
        <begin position="40"/>
        <end position="77"/>
    </location>
</feature>
<proteinExistence type="predicted"/>
<organism evidence="2 3">
    <name type="scientific">Arabis alpina</name>
    <name type="common">Alpine rock-cress</name>
    <dbReference type="NCBI Taxonomy" id="50452"/>
    <lineage>
        <taxon>Eukaryota</taxon>
        <taxon>Viridiplantae</taxon>
        <taxon>Streptophyta</taxon>
        <taxon>Embryophyta</taxon>
        <taxon>Tracheophyta</taxon>
        <taxon>Spermatophyta</taxon>
        <taxon>Magnoliopsida</taxon>
        <taxon>eudicotyledons</taxon>
        <taxon>Gunneridae</taxon>
        <taxon>Pentapetalae</taxon>
        <taxon>rosids</taxon>
        <taxon>malvids</taxon>
        <taxon>Brassicales</taxon>
        <taxon>Brassicaceae</taxon>
        <taxon>Arabideae</taxon>
        <taxon>Arabis</taxon>
    </lineage>
</organism>
<dbReference type="EMBL" id="CM002871">
    <property type="protein sequence ID" value="KFK39775.1"/>
    <property type="molecule type" value="Genomic_DNA"/>
</dbReference>